<dbReference type="InterPro" id="IPR048911">
    <property type="entry name" value="Bflower"/>
</dbReference>
<dbReference type="RefSeq" id="WP_247810715.1">
    <property type="nucleotide sequence ID" value="NZ_CP095855.1"/>
</dbReference>
<sequence>MKRLLTLLMLLFCCTATAQEVALYNKDGKAIAYIDTVDKDRTIYLYSGEPVAIISETDVYGFNGKHLGWYEKGIVRDHDGKRIGNTKKAATGYTQYEPYKSYKRQKPYISHQSYPPYKPYFSNSWSEGSFEGFLLQGVEK</sequence>
<name>A0ABY4HXJ2_CHIFI</name>
<organism evidence="3 4">
    <name type="scientific">Chitinophaga filiformis</name>
    <name type="common">Myxococcus filiformis</name>
    <name type="synonym">Flexibacter filiformis</name>
    <dbReference type="NCBI Taxonomy" id="104663"/>
    <lineage>
        <taxon>Bacteria</taxon>
        <taxon>Pseudomonadati</taxon>
        <taxon>Bacteroidota</taxon>
        <taxon>Chitinophagia</taxon>
        <taxon>Chitinophagales</taxon>
        <taxon>Chitinophagaceae</taxon>
        <taxon>Chitinophaga</taxon>
    </lineage>
</organism>
<keyword evidence="1" id="KW-0732">Signal</keyword>
<dbReference type="Pfam" id="PF21784">
    <property type="entry name" value="Bflower"/>
    <property type="match status" value="1"/>
</dbReference>
<keyword evidence="4" id="KW-1185">Reference proteome</keyword>
<accession>A0ABY4HXJ2</accession>
<evidence type="ECO:0000313" key="3">
    <source>
        <dbReference type="EMBL" id="UPK68320.1"/>
    </source>
</evidence>
<feature type="domain" description="4-fold beta flower" evidence="2">
    <location>
        <begin position="22"/>
        <end position="134"/>
    </location>
</feature>
<evidence type="ECO:0000313" key="4">
    <source>
        <dbReference type="Proteomes" id="UP000830198"/>
    </source>
</evidence>
<dbReference type="EMBL" id="CP095855">
    <property type="protein sequence ID" value="UPK68320.1"/>
    <property type="molecule type" value="Genomic_DNA"/>
</dbReference>
<protein>
    <recommendedName>
        <fullName evidence="2">4-fold beta flower domain-containing protein</fullName>
    </recommendedName>
</protein>
<evidence type="ECO:0000256" key="1">
    <source>
        <dbReference type="SAM" id="SignalP"/>
    </source>
</evidence>
<gene>
    <name evidence="3" type="ORF">MYF79_25520</name>
</gene>
<proteinExistence type="predicted"/>
<feature type="signal peptide" evidence="1">
    <location>
        <begin position="1"/>
        <end position="18"/>
    </location>
</feature>
<dbReference type="Proteomes" id="UP000830198">
    <property type="component" value="Chromosome"/>
</dbReference>
<reference evidence="3 4" key="1">
    <citation type="submission" date="2022-04" db="EMBL/GenBank/DDBJ databases">
        <title>The arsenic-methylating capacity of Chitinophaga filiformis YT5 during chitin decomposition.</title>
        <authorList>
            <person name="Chen G."/>
            <person name="Liang Y."/>
        </authorList>
    </citation>
    <scope>NUCLEOTIDE SEQUENCE [LARGE SCALE GENOMIC DNA]</scope>
    <source>
        <strain evidence="3 4">YT5</strain>
    </source>
</reference>
<feature type="chain" id="PRO_5046839850" description="4-fold beta flower domain-containing protein" evidence="1">
    <location>
        <begin position="19"/>
        <end position="140"/>
    </location>
</feature>
<evidence type="ECO:0000259" key="2">
    <source>
        <dbReference type="Pfam" id="PF21784"/>
    </source>
</evidence>